<gene>
    <name evidence="1" type="ORF">MLD38_006720</name>
</gene>
<comment type="caution">
    <text evidence="1">The sequence shown here is derived from an EMBL/GenBank/DDBJ whole genome shotgun (WGS) entry which is preliminary data.</text>
</comment>
<evidence type="ECO:0000313" key="2">
    <source>
        <dbReference type="Proteomes" id="UP001057402"/>
    </source>
</evidence>
<sequence length="136" mass="14156">MGIGPPEARVCWNSKASGSGLQRSGALPTATTTAHLWSVEGGPNRSRDNQEAAGERVCCGSGLGAPPGILLCGITDAKGKDAEDGRVVDRRRRGEPRCCPDLNGGSLPLLWDLREPVGGVRSRLDLDGSLETGLPP</sequence>
<organism evidence="1 2">
    <name type="scientific">Melastoma candidum</name>
    <dbReference type="NCBI Taxonomy" id="119954"/>
    <lineage>
        <taxon>Eukaryota</taxon>
        <taxon>Viridiplantae</taxon>
        <taxon>Streptophyta</taxon>
        <taxon>Embryophyta</taxon>
        <taxon>Tracheophyta</taxon>
        <taxon>Spermatophyta</taxon>
        <taxon>Magnoliopsida</taxon>
        <taxon>eudicotyledons</taxon>
        <taxon>Gunneridae</taxon>
        <taxon>Pentapetalae</taxon>
        <taxon>rosids</taxon>
        <taxon>malvids</taxon>
        <taxon>Myrtales</taxon>
        <taxon>Melastomataceae</taxon>
        <taxon>Melastomatoideae</taxon>
        <taxon>Melastomateae</taxon>
        <taxon>Melastoma</taxon>
    </lineage>
</organism>
<proteinExistence type="predicted"/>
<dbReference type="EMBL" id="CM042882">
    <property type="protein sequence ID" value="KAI4380542.1"/>
    <property type="molecule type" value="Genomic_DNA"/>
</dbReference>
<accession>A0ACB9RX94</accession>
<keyword evidence="2" id="KW-1185">Reference proteome</keyword>
<name>A0ACB9RX94_9MYRT</name>
<dbReference type="Proteomes" id="UP001057402">
    <property type="component" value="Chromosome 3"/>
</dbReference>
<evidence type="ECO:0000313" key="1">
    <source>
        <dbReference type="EMBL" id="KAI4380542.1"/>
    </source>
</evidence>
<reference evidence="2" key="1">
    <citation type="journal article" date="2023" name="Front. Plant Sci.">
        <title>Chromosomal-level genome assembly of Melastoma candidum provides insights into trichome evolution.</title>
        <authorList>
            <person name="Zhong Y."/>
            <person name="Wu W."/>
            <person name="Sun C."/>
            <person name="Zou P."/>
            <person name="Liu Y."/>
            <person name="Dai S."/>
            <person name="Zhou R."/>
        </authorList>
    </citation>
    <scope>NUCLEOTIDE SEQUENCE [LARGE SCALE GENOMIC DNA]</scope>
</reference>
<protein>
    <submittedName>
        <fullName evidence="1">Uncharacterized protein</fullName>
    </submittedName>
</protein>